<organism evidence="1 2">
    <name type="scientific">Streptomyces jeddahensis</name>
    <dbReference type="NCBI Taxonomy" id="1716141"/>
    <lineage>
        <taxon>Bacteria</taxon>
        <taxon>Bacillati</taxon>
        <taxon>Actinomycetota</taxon>
        <taxon>Actinomycetes</taxon>
        <taxon>Kitasatosporales</taxon>
        <taxon>Streptomycetaceae</taxon>
        <taxon>Streptomyces</taxon>
    </lineage>
</organism>
<comment type="caution">
    <text evidence="1">The sequence shown here is derived from an EMBL/GenBank/DDBJ whole genome shotgun (WGS) entry which is preliminary data.</text>
</comment>
<sequence>MHTLVHNLCMADTSVRIDTSTRDRLKALAAARGQSLAAYLDDLSKQEEHQAQLARATAAFNRVLDEPGIFEAFDEAFGGVPESSADSHSATRRAA</sequence>
<proteinExistence type="predicted"/>
<evidence type="ECO:0000313" key="1">
    <source>
        <dbReference type="EMBL" id="OAH10868.1"/>
    </source>
</evidence>
<dbReference type="EMBL" id="LOHS01000117">
    <property type="protein sequence ID" value="OAH10868.1"/>
    <property type="molecule type" value="Genomic_DNA"/>
</dbReference>
<keyword evidence="2" id="KW-1185">Reference proteome</keyword>
<reference evidence="1 2" key="1">
    <citation type="submission" date="2015-12" db="EMBL/GenBank/DDBJ databases">
        <title>Genome sequence of Streptomyces sp. G25.</title>
        <authorList>
            <person name="Poehlein A."/>
            <person name="Roettig A."/>
            <person name="Hiessl S."/>
            <person name="Hauschild P."/>
            <person name="Schauer J."/>
            <person name="Madkour M.H."/>
            <person name="Al-Ansari A.M."/>
            <person name="Almakishah N.H."/>
            <person name="Steinbuechel A."/>
            <person name="Daniel R."/>
        </authorList>
    </citation>
    <scope>NUCLEOTIDE SEQUENCE [LARGE SCALE GENOMIC DNA]</scope>
    <source>
        <strain evidence="2">G25(2015)</strain>
    </source>
</reference>
<accession>A0A177HKY2</accession>
<protein>
    <recommendedName>
        <fullName evidence="3">Antitoxin MazE7</fullName>
    </recommendedName>
</protein>
<dbReference type="PATRIC" id="fig|1716141.3.peg.6003"/>
<name>A0A177HKY2_9ACTN</name>
<evidence type="ECO:0008006" key="3">
    <source>
        <dbReference type="Google" id="ProtNLM"/>
    </source>
</evidence>
<dbReference type="AlphaFoldDB" id="A0A177HKY2"/>
<dbReference type="STRING" id="1716141.STSP_57100"/>
<gene>
    <name evidence="1" type="ORF">STSP_57100</name>
</gene>
<evidence type="ECO:0000313" key="2">
    <source>
        <dbReference type="Proteomes" id="UP000077381"/>
    </source>
</evidence>
<dbReference type="Proteomes" id="UP000077381">
    <property type="component" value="Unassembled WGS sequence"/>
</dbReference>